<proteinExistence type="predicted"/>
<dbReference type="AlphaFoldDB" id="U2E448"/>
<dbReference type="InterPro" id="IPR055958">
    <property type="entry name" value="DUF7536"/>
</dbReference>
<keyword evidence="1" id="KW-0812">Transmembrane</keyword>
<dbReference type="EMBL" id="AFNT02000010">
    <property type="protein sequence ID" value="ERJ06726.1"/>
    <property type="molecule type" value="Genomic_DNA"/>
</dbReference>
<evidence type="ECO:0000313" key="2">
    <source>
        <dbReference type="EMBL" id="ERJ06726.1"/>
    </source>
</evidence>
<reference evidence="2 3" key="2">
    <citation type="journal article" date="2013" name="PLoS ONE">
        <title>INDIGO - INtegrated Data Warehouse of MIcrobial GenOmes with Examples from the Red Sea Extremophiles.</title>
        <authorList>
            <person name="Alam I."/>
            <person name="Antunes A."/>
            <person name="Kamau A.A."/>
            <person name="Ba Alawi W."/>
            <person name="Kalkatawi M."/>
            <person name="Stingl U."/>
            <person name="Bajic V.B."/>
        </authorList>
    </citation>
    <scope>NUCLEOTIDE SEQUENCE [LARGE SCALE GENOMIC DNA]</scope>
    <source>
        <strain evidence="2 3">SARL4B</strain>
    </source>
</reference>
<dbReference type="STRING" id="1033806.HTIA_1521"/>
<reference evidence="2 3" key="1">
    <citation type="journal article" date="2011" name="J. Bacteriol.">
        <title>Genome sequence of Halorhabdus tiamatea, the first archaeon isolated from a deep-sea anoxic brine lake.</title>
        <authorList>
            <person name="Antunes A."/>
            <person name="Alam I."/>
            <person name="Bajic V.B."/>
            <person name="Stingl U."/>
        </authorList>
    </citation>
    <scope>NUCLEOTIDE SEQUENCE [LARGE SCALE GENOMIC DNA]</scope>
    <source>
        <strain evidence="2 3">SARL4B</strain>
    </source>
</reference>
<dbReference type="Pfam" id="PF24380">
    <property type="entry name" value="DUF7536"/>
    <property type="match status" value="1"/>
</dbReference>
<sequence length="113" mass="12485">MIRTEHRRNPEVFVPRPTIPWRVRRIERESATPGSPSVREHAKRGITTGIVFAIAVYAVFVFGRASALGQVLYLSLLAVLAMTVGAVVTTVLVGVEAYRHATEDDPADDEKEQ</sequence>
<keyword evidence="1" id="KW-1133">Transmembrane helix</keyword>
<evidence type="ECO:0000313" key="3">
    <source>
        <dbReference type="Proteomes" id="UP000003861"/>
    </source>
</evidence>
<organism evidence="2 3">
    <name type="scientific">Halorhabdus tiamatea SARL4B</name>
    <dbReference type="NCBI Taxonomy" id="1033806"/>
    <lineage>
        <taxon>Archaea</taxon>
        <taxon>Methanobacteriati</taxon>
        <taxon>Methanobacteriota</taxon>
        <taxon>Stenosarchaea group</taxon>
        <taxon>Halobacteria</taxon>
        <taxon>Halobacteriales</taxon>
        <taxon>Haloarculaceae</taxon>
        <taxon>Halorhabdus</taxon>
    </lineage>
</organism>
<accession>U2E448</accession>
<comment type="caution">
    <text evidence="2">The sequence shown here is derived from an EMBL/GenBank/DDBJ whole genome shotgun (WGS) entry which is preliminary data.</text>
</comment>
<protein>
    <submittedName>
        <fullName evidence="2">Uncharacterized protein</fullName>
    </submittedName>
</protein>
<feature type="transmembrane region" description="Helical" evidence="1">
    <location>
        <begin position="71"/>
        <end position="95"/>
    </location>
</feature>
<gene>
    <name evidence="2" type="ORF">HLRTI_001142</name>
</gene>
<keyword evidence="1" id="KW-0472">Membrane</keyword>
<feature type="transmembrane region" description="Helical" evidence="1">
    <location>
        <begin position="45"/>
        <end position="65"/>
    </location>
</feature>
<dbReference type="RefSeq" id="WP_021029437.1">
    <property type="nucleotide sequence ID" value="NZ_AFNT02000010.1"/>
</dbReference>
<name>U2E448_9EURY</name>
<dbReference type="Proteomes" id="UP000003861">
    <property type="component" value="Unassembled WGS sequence"/>
</dbReference>
<evidence type="ECO:0000256" key="1">
    <source>
        <dbReference type="SAM" id="Phobius"/>
    </source>
</evidence>
<dbReference type="eggNOG" id="arCOG09160">
    <property type="taxonomic scope" value="Archaea"/>
</dbReference>